<keyword evidence="3" id="KW-1185">Reference proteome</keyword>
<dbReference type="AlphaFoldDB" id="A0A4U8YT14"/>
<evidence type="ECO:0000313" key="3">
    <source>
        <dbReference type="Proteomes" id="UP000507962"/>
    </source>
</evidence>
<proteinExistence type="predicted"/>
<gene>
    <name evidence="2" type="ORF">MSL71_52400</name>
</gene>
<feature type="non-terminal residue" evidence="2">
    <location>
        <position position="1"/>
    </location>
</feature>
<dbReference type="Gene3D" id="2.60.40.10">
    <property type="entry name" value="Immunoglobulins"/>
    <property type="match status" value="1"/>
</dbReference>
<organism evidence="2 3">
    <name type="scientific">Desulfoluna butyratoxydans</name>
    <dbReference type="NCBI Taxonomy" id="231438"/>
    <lineage>
        <taxon>Bacteria</taxon>
        <taxon>Pseudomonadati</taxon>
        <taxon>Thermodesulfobacteriota</taxon>
        <taxon>Desulfobacteria</taxon>
        <taxon>Desulfobacterales</taxon>
        <taxon>Desulfolunaceae</taxon>
        <taxon>Desulfoluna</taxon>
    </lineage>
</organism>
<evidence type="ECO:0000313" key="2">
    <source>
        <dbReference type="EMBL" id="VFQ47535.1"/>
    </source>
</evidence>
<protein>
    <submittedName>
        <fullName evidence="2">Uncharacterized protein</fullName>
    </submittedName>
</protein>
<feature type="region of interest" description="Disordered" evidence="1">
    <location>
        <begin position="155"/>
        <end position="176"/>
    </location>
</feature>
<sequence length="176" mass="17474">DVSSFNDGTLTVTLDAEDANGNTAAQVTDTIAKDTVADDSSVDIADSGADGVISSTDDLGHTQLSGSIEAGGRITGLTISDGSTTITLNEGGYTLLADGTWTANVDVSSFNDGTLTVTLDAEDAHGNTAAQVTDTIAKDTVADASSVTIADSGNDGVISSTDDLGHTQLSGSIEAG</sequence>
<evidence type="ECO:0000256" key="1">
    <source>
        <dbReference type="SAM" id="MobiDB-lite"/>
    </source>
</evidence>
<dbReference type="InterPro" id="IPR013783">
    <property type="entry name" value="Ig-like_fold"/>
</dbReference>
<dbReference type="Proteomes" id="UP000507962">
    <property type="component" value="Unassembled WGS sequence"/>
</dbReference>
<reference evidence="2 3" key="1">
    <citation type="submission" date="2019-03" db="EMBL/GenBank/DDBJ databases">
        <authorList>
            <person name="Nijsse B."/>
        </authorList>
    </citation>
    <scope>NUCLEOTIDE SEQUENCE [LARGE SCALE GENOMIC DNA]</scope>
    <source>
        <strain evidence="2">Desulfoluna butyratoxydans MSL71</strain>
    </source>
</reference>
<dbReference type="EMBL" id="CAADHO010000038">
    <property type="protein sequence ID" value="VFQ47535.1"/>
    <property type="molecule type" value="Genomic_DNA"/>
</dbReference>
<feature type="non-terminal residue" evidence="2">
    <location>
        <position position="176"/>
    </location>
</feature>
<accession>A0A4U8YT14</accession>
<name>A0A4U8YT14_9BACT</name>